<feature type="compositionally biased region" description="Low complexity" evidence="8">
    <location>
        <begin position="7"/>
        <end position="21"/>
    </location>
</feature>
<feature type="compositionally biased region" description="Gly residues" evidence="8">
    <location>
        <begin position="22"/>
        <end position="32"/>
    </location>
</feature>
<dbReference type="InterPro" id="IPR000515">
    <property type="entry name" value="MetI-like"/>
</dbReference>
<evidence type="ECO:0000256" key="6">
    <source>
        <dbReference type="ARBA" id="ARBA00023136"/>
    </source>
</evidence>
<name>A0ABU7K0A8_9ACTN</name>
<dbReference type="PANTHER" id="PTHR32243">
    <property type="entry name" value="MALTOSE TRANSPORT SYSTEM PERMEASE-RELATED"/>
    <property type="match status" value="1"/>
</dbReference>
<feature type="transmembrane region" description="Helical" evidence="7">
    <location>
        <begin position="47"/>
        <end position="68"/>
    </location>
</feature>
<gene>
    <name evidence="10" type="ORF">Q8791_00435</name>
</gene>
<feature type="region of interest" description="Disordered" evidence="8">
    <location>
        <begin position="1"/>
        <end position="34"/>
    </location>
</feature>
<evidence type="ECO:0000256" key="3">
    <source>
        <dbReference type="ARBA" id="ARBA00022475"/>
    </source>
</evidence>
<dbReference type="CDD" id="cd06261">
    <property type="entry name" value="TM_PBP2"/>
    <property type="match status" value="1"/>
</dbReference>
<keyword evidence="3" id="KW-1003">Cell membrane</keyword>
<feature type="transmembrane region" description="Helical" evidence="7">
    <location>
        <begin position="290"/>
        <end position="311"/>
    </location>
</feature>
<comment type="caution">
    <text evidence="10">The sequence shown here is derived from an EMBL/GenBank/DDBJ whole genome shotgun (WGS) entry which is preliminary data.</text>
</comment>
<keyword evidence="2 7" id="KW-0813">Transport</keyword>
<keyword evidence="6 7" id="KW-0472">Membrane</keyword>
<evidence type="ECO:0000256" key="8">
    <source>
        <dbReference type="SAM" id="MobiDB-lite"/>
    </source>
</evidence>
<dbReference type="Proteomes" id="UP001356095">
    <property type="component" value="Unassembled WGS sequence"/>
</dbReference>
<evidence type="ECO:0000256" key="1">
    <source>
        <dbReference type="ARBA" id="ARBA00004651"/>
    </source>
</evidence>
<organism evidence="10 11">
    <name type="scientific">Nocardiopsis codii</name>
    <dbReference type="NCBI Taxonomy" id="3065942"/>
    <lineage>
        <taxon>Bacteria</taxon>
        <taxon>Bacillati</taxon>
        <taxon>Actinomycetota</taxon>
        <taxon>Actinomycetes</taxon>
        <taxon>Streptosporangiales</taxon>
        <taxon>Nocardiopsidaceae</taxon>
        <taxon>Nocardiopsis</taxon>
    </lineage>
</organism>
<dbReference type="InterPro" id="IPR050901">
    <property type="entry name" value="BP-dep_ABC_trans_perm"/>
</dbReference>
<feature type="transmembrane region" description="Helical" evidence="7">
    <location>
        <begin position="117"/>
        <end position="141"/>
    </location>
</feature>
<reference evidence="10 11" key="1">
    <citation type="submission" date="2023-08" db="EMBL/GenBank/DDBJ databases">
        <authorList>
            <person name="Girao M."/>
            <person name="Carvalho M.F."/>
        </authorList>
    </citation>
    <scope>NUCLEOTIDE SEQUENCE [LARGE SCALE GENOMIC DNA]</scope>
    <source>
        <strain evidence="10 11">CT-R113</strain>
    </source>
</reference>
<evidence type="ECO:0000256" key="2">
    <source>
        <dbReference type="ARBA" id="ARBA00022448"/>
    </source>
</evidence>
<keyword evidence="5 7" id="KW-1133">Transmembrane helix</keyword>
<dbReference type="Gene3D" id="1.10.3720.10">
    <property type="entry name" value="MetI-like"/>
    <property type="match status" value="1"/>
</dbReference>
<sequence length="326" mass="35309">MTAIDNTTGTAARAGTATASAGGSGSGAGRGGTRAYRRSPLRRLRSLPLYLAGLAVFLFSVFPVYWMVVTAFKPVGEIFTRDQTLFPSAPTLAHFDRVINGQLIPGVNFWQFLGNSLLVTLFAVGMGAFLSLLAAVAVARFRFKLRTAFIILLMVIQMVPMEAMIISIFLNFRQLSEASGVQLLGNLSGLLIVYTAVSLPITIMMLRGFVAAVPKELEEAAAIDGASGWTIFWRILMPLVAPGLVAASIFAFITAWNEFIVALTFLGRSTDNYTLPLTLSYYFGRFGTEWGPIMAASTLLTIPVMIFFLFVQRRMVSGLTMGAVKG</sequence>
<evidence type="ECO:0000256" key="5">
    <source>
        <dbReference type="ARBA" id="ARBA00022989"/>
    </source>
</evidence>
<feature type="transmembrane region" description="Helical" evidence="7">
    <location>
        <begin position="231"/>
        <end position="256"/>
    </location>
</feature>
<dbReference type="PROSITE" id="PS50928">
    <property type="entry name" value="ABC_TM1"/>
    <property type="match status" value="1"/>
</dbReference>
<protein>
    <submittedName>
        <fullName evidence="10">Carbohydrate ABC transporter permease</fullName>
    </submittedName>
</protein>
<feature type="domain" description="ABC transmembrane type-1" evidence="9">
    <location>
        <begin position="113"/>
        <end position="311"/>
    </location>
</feature>
<dbReference type="InterPro" id="IPR035906">
    <property type="entry name" value="MetI-like_sf"/>
</dbReference>
<comment type="similarity">
    <text evidence="7">Belongs to the binding-protein-dependent transport system permease family.</text>
</comment>
<dbReference type="EMBL" id="JAUZMY010000001">
    <property type="protein sequence ID" value="MEE2035688.1"/>
    <property type="molecule type" value="Genomic_DNA"/>
</dbReference>
<evidence type="ECO:0000313" key="10">
    <source>
        <dbReference type="EMBL" id="MEE2035688.1"/>
    </source>
</evidence>
<feature type="transmembrane region" description="Helical" evidence="7">
    <location>
        <begin position="190"/>
        <end position="210"/>
    </location>
</feature>
<evidence type="ECO:0000256" key="7">
    <source>
        <dbReference type="RuleBase" id="RU363032"/>
    </source>
</evidence>
<keyword evidence="4 7" id="KW-0812">Transmembrane</keyword>
<keyword evidence="11" id="KW-1185">Reference proteome</keyword>
<feature type="transmembrane region" description="Helical" evidence="7">
    <location>
        <begin position="148"/>
        <end position="170"/>
    </location>
</feature>
<evidence type="ECO:0000256" key="4">
    <source>
        <dbReference type="ARBA" id="ARBA00022692"/>
    </source>
</evidence>
<evidence type="ECO:0000313" key="11">
    <source>
        <dbReference type="Proteomes" id="UP001356095"/>
    </source>
</evidence>
<dbReference type="SUPFAM" id="SSF161098">
    <property type="entry name" value="MetI-like"/>
    <property type="match status" value="1"/>
</dbReference>
<dbReference type="Pfam" id="PF00528">
    <property type="entry name" value="BPD_transp_1"/>
    <property type="match status" value="1"/>
</dbReference>
<evidence type="ECO:0000259" key="9">
    <source>
        <dbReference type="PROSITE" id="PS50928"/>
    </source>
</evidence>
<accession>A0ABU7K0A8</accession>
<comment type="subcellular location">
    <subcellularLocation>
        <location evidence="1 7">Cell membrane</location>
        <topology evidence="1 7">Multi-pass membrane protein</topology>
    </subcellularLocation>
</comment>
<dbReference type="RefSeq" id="WP_330089519.1">
    <property type="nucleotide sequence ID" value="NZ_JAUZMY010000001.1"/>
</dbReference>
<dbReference type="PANTHER" id="PTHR32243:SF18">
    <property type="entry name" value="INNER MEMBRANE ABC TRANSPORTER PERMEASE PROTEIN YCJP"/>
    <property type="match status" value="1"/>
</dbReference>
<proteinExistence type="inferred from homology"/>